<organism evidence="2">
    <name type="scientific">Eutreptiella gymnastica</name>
    <dbReference type="NCBI Taxonomy" id="73025"/>
    <lineage>
        <taxon>Eukaryota</taxon>
        <taxon>Discoba</taxon>
        <taxon>Euglenozoa</taxon>
        <taxon>Euglenida</taxon>
        <taxon>Spirocuta</taxon>
        <taxon>Euglenophyceae</taxon>
        <taxon>Eutreptiales</taxon>
        <taxon>Eutreptiaceae</taxon>
        <taxon>Eutreptiella</taxon>
    </lineage>
</organism>
<gene>
    <name evidence="2" type="ORF">EGYM00392_LOCUS19794</name>
</gene>
<proteinExistence type="predicted"/>
<feature type="region of interest" description="Disordered" evidence="1">
    <location>
        <begin position="131"/>
        <end position="174"/>
    </location>
</feature>
<protein>
    <submittedName>
        <fullName evidence="2">Uncharacterized protein</fullName>
    </submittedName>
</protein>
<feature type="compositionally biased region" description="Acidic residues" evidence="1">
    <location>
        <begin position="145"/>
        <end position="155"/>
    </location>
</feature>
<dbReference type="AlphaFoldDB" id="A0A7S1ID04"/>
<name>A0A7S1ID04_9EUGL</name>
<evidence type="ECO:0000256" key="1">
    <source>
        <dbReference type="SAM" id="MobiDB-lite"/>
    </source>
</evidence>
<feature type="compositionally biased region" description="Low complexity" evidence="1">
    <location>
        <begin position="131"/>
        <end position="141"/>
    </location>
</feature>
<evidence type="ECO:0000313" key="2">
    <source>
        <dbReference type="EMBL" id="CAD9008700.1"/>
    </source>
</evidence>
<sequence length="174" mass="19004">MGDLCMADRRLALVEPTTERSGMLNLLSSLACRTRVLRIYSIHRPLPCPLQDVEKKRSELEEWRNAPNNPTAERRRVVQLPPTRPQQPGPGKRAKTKHSSSASPPPRSSASSPARTCSFSLNMLNVRFSASPQPAASVSPALGDQSDEENFEEDGPIAGSLAGGHMDSQGPHQW</sequence>
<reference evidence="2" key="1">
    <citation type="submission" date="2021-01" db="EMBL/GenBank/DDBJ databases">
        <authorList>
            <person name="Corre E."/>
            <person name="Pelletier E."/>
            <person name="Niang G."/>
            <person name="Scheremetjew M."/>
            <person name="Finn R."/>
            <person name="Kale V."/>
            <person name="Holt S."/>
            <person name="Cochrane G."/>
            <person name="Meng A."/>
            <person name="Brown T."/>
            <person name="Cohen L."/>
        </authorList>
    </citation>
    <scope>NUCLEOTIDE SEQUENCE</scope>
    <source>
        <strain evidence="2">NIES-381</strain>
    </source>
</reference>
<accession>A0A7S1ID04</accession>
<feature type="region of interest" description="Disordered" evidence="1">
    <location>
        <begin position="61"/>
        <end position="115"/>
    </location>
</feature>
<dbReference type="EMBL" id="HBGA01053783">
    <property type="protein sequence ID" value="CAD9008700.1"/>
    <property type="molecule type" value="Transcribed_RNA"/>
</dbReference>